<dbReference type="OrthoDB" id="120976at2759"/>
<keyword evidence="2" id="KW-1185">Reference proteome</keyword>
<dbReference type="AlphaFoldDB" id="A0A1Z5JVA0"/>
<gene>
    <name evidence="1" type="ORF">FisN_10Lu388</name>
</gene>
<accession>A0A1Z5JVA0</accession>
<organism evidence="1 2">
    <name type="scientific">Fistulifera solaris</name>
    <name type="common">Oleaginous diatom</name>
    <dbReference type="NCBI Taxonomy" id="1519565"/>
    <lineage>
        <taxon>Eukaryota</taxon>
        <taxon>Sar</taxon>
        <taxon>Stramenopiles</taxon>
        <taxon>Ochrophyta</taxon>
        <taxon>Bacillariophyta</taxon>
        <taxon>Bacillariophyceae</taxon>
        <taxon>Bacillariophycidae</taxon>
        <taxon>Naviculales</taxon>
        <taxon>Naviculaceae</taxon>
        <taxon>Fistulifera</taxon>
    </lineage>
</organism>
<protein>
    <submittedName>
        <fullName evidence="1">Uncharacterized protein</fullName>
    </submittedName>
</protein>
<evidence type="ECO:0000313" key="2">
    <source>
        <dbReference type="Proteomes" id="UP000198406"/>
    </source>
</evidence>
<dbReference type="Proteomes" id="UP000198406">
    <property type="component" value="Unassembled WGS sequence"/>
</dbReference>
<evidence type="ECO:0000313" key="1">
    <source>
        <dbReference type="EMBL" id="GAX17671.1"/>
    </source>
</evidence>
<dbReference type="InParanoid" id="A0A1Z5JVA0"/>
<reference evidence="1 2" key="1">
    <citation type="journal article" date="2015" name="Plant Cell">
        <title>Oil accumulation by the oleaginous diatom Fistulifera solaris as revealed by the genome and transcriptome.</title>
        <authorList>
            <person name="Tanaka T."/>
            <person name="Maeda Y."/>
            <person name="Veluchamy A."/>
            <person name="Tanaka M."/>
            <person name="Abida H."/>
            <person name="Marechal E."/>
            <person name="Bowler C."/>
            <person name="Muto M."/>
            <person name="Sunaga Y."/>
            <person name="Tanaka M."/>
            <person name="Yoshino T."/>
            <person name="Taniguchi T."/>
            <person name="Fukuda Y."/>
            <person name="Nemoto M."/>
            <person name="Matsumoto M."/>
            <person name="Wong P.S."/>
            <person name="Aburatani S."/>
            <person name="Fujibuchi W."/>
        </authorList>
    </citation>
    <scope>NUCLEOTIDE SEQUENCE [LARGE SCALE GENOMIC DNA]</scope>
    <source>
        <strain evidence="1 2">JPCC DA0580</strain>
    </source>
</reference>
<proteinExistence type="predicted"/>
<name>A0A1Z5JVA0_FISSO</name>
<sequence length="550" mass="63119">MNQHQPLLQVIPEKEQSAIRKAFQTNNTFADSFLLCQLSWEPTRLDDFSWKSYGPVAICRDNKTLICISCYYGRWNTAVFPFMAYLRRNLCFTIDRDDHQYQLRCAIYGDTDAAIAETATWFLSLQYSEKETVSLHICCLPIAGRPDFDVTALVQLSDILDAHPTTDYVVSSGSWSIEQSRILASRSYPLSLTFVTGRRGSFAFHDNGTAFVEALESRVSSFEYLQIECDQNGLPFTRSNFRRFLQLDMVISNLAIDLKSPLDGELALLPFCAKVDTLSYYFDAKIVRPEDFGSLAIHTKSIYIYTFVDGAEKWDAILISLFHRMAALGHFTAFNFAIDFRNENNGEQFRFDQVATVTNAFIQAVQANRQLSTLHIGRVHARFKWGPHLQSIFEAIEEHTGLQRVVLEDYPREDSNYIWLEQLLSRNRNIIVMDKERQKYSNGSSIDKLYALNQYYRACARLAKASPSLRPALVRKVLVEHTLQNYQRTALLLSQHEEILCEVFADVNWKEMGTQFVLDLTGSQISGPDVKRKKRFQPARAAKKFVTHPL</sequence>
<comment type="caution">
    <text evidence="1">The sequence shown here is derived from an EMBL/GenBank/DDBJ whole genome shotgun (WGS) entry which is preliminary data.</text>
</comment>
<dbReference type="EMBL" id="BDSP01000120">
    <property type="protein sequence ID" value="GAX17671.1"/>
    <property type="molecule type" value="Genomic_DNA"/>
</dbReference>